<evidence type="ECO:0000256" key="2">
    <source>
        <dbReference type="SAM" id="MobiDB-lite"/>
    </source>
</evidence>
<evidence type="ECO:0000256" key="1">
    <source>
        <dbReference type="SAM" id="Coils"/>
    </source>
</evidence>
<evidence type="ECO:0000313" key="4">
    <source>
        <dbReference type="EMBL" id="SLM18499.1"/>
    </source>
</evidence>
<feature type="coiled-coil region" evidence="1">
    <location>
        <begin position="593"/>
        <end position="651"/>
    </location>
</feature>
<reference evidence="4" key="1">
    <citation type="submission" date="2017-02" db="EMBL/GenBank/DDBJ databases">
        <authorList>
            <person name="Regsiter A."/>
            <person name="William W."/>
        </authorList>
    </citation>
    <scope>NUCLEOTIDE SEQUENCE</scope>
    <source>
        <strain evidence="4">BdmA 4</strain>
    </source>
</reference>
<proteinExistence type="predicted"/>
<feature type="coiled-coil region" evidence="1">
    <location>
        <begin position="195"/>
        <end position="265"/>
    </location>
</feature>
<dbReference type="PANTHER" id="PTHR32114">
    <property type="entry name" value="ABC TRANSPORTER ABCH.3"/>
    <property type="match status" value="1"/>
</dbReference>
<dbReference type="GO" id="GO:0016887">
    <property type="term" value="F:ATP hydrolysis activity"/>
    <property type="evidence" value="ECO:0007669"/>
    <property type="project" value="InterPro"/>
</dbReference>
<keyword evidence="1" id="KW-0175">Coiled coil</keyword>
<sequence length="1116" mass="125326">MRPLTLAFEHFGPYRQRQDIDFSTLDEFFLIYGKTGSGKTTIFDAIAYALYGEAVGGRSNLERELASRFSPAGSKPWVEFEFFASSARWKVYRSLPYRRQGRKGKESEATSEVALYRMNEAGAYELLADRPTTANQTLLGLLRLSADEFSKIVLLPQGEFQQFLEMKTTDRVQILEKLFDVRIYDEVTEAARRKVMQLDSSLKSKHEELERISNELGTEPDARMSASGKLILEFDANIETAARDASRLETEIAQKNERLAFWQSLLAAWKAFSEIEQSKPAFDEREKKLEAVKTLAALGSLARQAGSQREEVATALEKALRTGTELARLESDRGEIEATAKTLPHLREEHDELQRRAALYQKALEAWQQKAELESQRLEALEKLKTSTEQCARQEQGILSLKKGIAELDAVVTGEPETQEKLQKNLMTGEALKRIRALAEQKEKTEAQRSEILRKIQTTEDLLLSSDRDLADAEKNRARMDEEIRHAQAGLLAASLISGEPCPVCGSREHPKPTSLPEHAPDEEAVRKAREAVETIKSSRAALLQTKEDQEGRLQEFVQELEIARQKISDEWRAHAGAFPDGEAASPLDEVSRGAIESAVTDLQSQRQNLEEKLKNYRDARESLRQMRRTLEKAERDYAQIQKEKAALEITRTELDAHLSSLIEQVGNEDPQPRLQEVRERLAALQREIFRMETRARDWLEAWSTANAETMTHLETIASKGKALATGFEQFFTEAEKADVRGLFQTLQSPAGTAQASQPQRRPQSQHQNASNGSIHTALLDLARNLPHTEKFGPSSNRLTGLAKSLETIFSARATSEAETLDLIEDILSSVWPQDRIREEEKALATFRESYAKARTSYEVLASRAQPLSPLELEQEERALIAVVTALAERKKALEASISELRSERARLSAELEQLRHLLSRAESLRSEYSAAASEFGKQEKLARLLSGSLNPQRKMPFKNYVLGLQFREIAARASERLYRMSSGRYIVEADILSGSGNQKIGLELFVIDAWNGARRPVGTLSGGEKFMLSISLALGLADSIQERAGAQRIESLFIDEGFGSLDEESLSLAISVLDELRGDKTIAIISHVDELYSRIPSRIVVKKGVSGSHLEFERD</sequence>
<feature type="compositionally biased region" description="Low complexity" evidence="2">
    <location>
        <begin position="754"/>
        <end position="766"/>
    </location>
</feature>
<dbReference type="Pfam" id="PF13558">
    <property type="entry name" value="SbcC_Walker_B"/>
    <property type="match status" value="1"/>
</dbReference>
<dbReference type="Pfam" id="PF13476">
    <property type="entry name" value="AAA_23"/>
    <property type="match status" value="1"/>
</dbReference>
<organism evidence="4">
    <name type="scientific">uncultured spirochete</name>
    <dbReference type="NCBI Taxonomy" id="156406"/>
    <lineage>
        <taxon>Bacteria</taxon>
        <taxon>Pseudomonadati</taxon>
        <taxon>Spirochaetota</taxon>
        <taxon>Spirochaetia</taxon>
        <taxon>Spirochaetales</taxon>
        <taxon>environmental samples</taxon>
    </lineage>
</organism>
<dbReference type="EMBL" id="FWDO01000005">
    <property type="protein sequence ID" value="SLM18499.1"/>
    <property type="molecule type" value="Genomic_DNA"/>
</dbReference>
<feature type="coiled-coil region" evidence="1">
    <location>
        <begin position="435"/>
        <end position="490"/>
    </location>
</feature>
<dbReference type="PANTHER" id="PTHR32114:SF2">
    <property type="entry name" value="ABC TRANSPORTER ABCH.3"/>
    <property type="match status" value="1"/>
</dbReference>
<feature type="coiled-coil region" evidence="1">
    <location>
        <begin position="336"/>
        <end position="390"/>
    </location>
</feature>
<feature type="domain" description="Rad50/SbcC-type AAA" evidence="3">
    <location>
        <begin position="8"/>
        <end position="216"/>
    </location>
</feature>
<gene>
    <name evidence="4" type="ORF">SPIRO4BDMA_50014</name>
</gene>
<evidence type="ECO:0000259" key="3">
    <source>
        <dbReference type="Pfam" id="PF13476"/>
    </source>
</evidence>
<dbReference type="AlphaFoldDB" id="A0A3P3XR00"/>
<dbReference type="InterPro" id="IPR038729">
    <property type="entry name" value="Rad50/SbcC_AAA"/>
</dbReference>
<feature type="coiled-coil region" evidence="1">
    <location>
        <begin position="884"/>
        <end position="932"/>
    </location>
</feature>
<feature type="coiled-coil region" evidence="1">
    <location>
        <begin position="540"/>
        <end position="567"/>
    </location>
</feature>
<dbReference type="Gene3D" id="3.40.50.300">
    <property type="entry name" value="P-loop containing nucleotide triphosphate hydrolases"/>
    <property type="match status" value="2"/>
</dbReference>
<name>A0A3P3XR00_9SPIR</name>
<dbReference type="SUPFAM" id="SSF52540">
    <property type="entry name" value="P-loop containing nucleoside triphosphate hydrolases"/>
    <property type="match status" value="1"/>
</dbReference>
<dbReference type="GO" id="GO:0006302">
    <property type="term" value="P:double-strand break repair"/>
    <property type="evidence" value="ECO:0007669"/>
    <property type="project" value="InterPro"/>
</dbReference>
<feature type="region of interest" description="Disordered" evidence="2">
    <location>
        <begin position="505"/>
        <end position="524"/>
    </location>
</feature>
<protein>
    <submittedName>
        <fullName evidence="4">Putative Nuclease SbcCD, C subunit</fullName>
    </submittedName>
</protein>
<dbReference type="InterPro" id="IPR027417">
    <property type="entry name" value="P-loop_NTPase"/>
</dbReference>
<accession>A0A3P3XR00</accession>
<feature type="region of interest" description="Disordered" evidence="2">
    <location>
        <begin position="749"/>
        <end position="772"/>
    </location>
</feature>